<dbReference type="AlphaFoldDB" id="A0A1Q9A297"/>
<feature type="transmembrane region" description="Helical" evidence="6">
    <location>
        <begin position="229"/>
        <end position="250"/>
    </location>
</feature>
<feature type="transmembrane region" description="Helical" evidence="6">
    <location>
        <begin position="271"/>
        <end position="290"/>
    </location>
</feature>
<evidence type="ECO:0000256" key="1">
    <source>
        <dbReference type="ARBA" id="ARBA00004651"/>
    </source>
</evidence>
<evidence type="ECO:0000313" key="11">
    <source>
        <dbReference type="Proteomes" id="UP000544107"/>
    </source>
</evidence>
<evidence type="ECO:0000256" key="6">
    <source>
        <dbReference type="SAM" id="Phobius"/>
    </source>
</evidence>
<evidence type="ECO:0000313" key="10">
    <source>
        <dbReference type="Proteomes" id="UP000185598"/>
    </source>
</evidence>
<evidence type="ECO:0000256" key="5">
    <source>
        <dbReference type="ARBA" id="ARBA00023136"/>
    </source>
</evidence>
<dbReference type="Pfam" id="PF05425">
    <property type="entry name" value="CopD"/>
    <property type="match status" value="1"/>
</dbReference>
<dbReference type="InterPro" id="IPR047689">
    <property type="entry name" value="CopD"/>
</dbReference>
<dbReference type="RefSeq" id="WP_075615889.1">
    <property type="nucleotide sequence ID" value="NZ_JACIED010000004.1"/>
</dbReference>
<accession>A0A1Q9A297</accession>
<evidence type="ECO:0000313" key="8">
    <source>
        <dbReference type="EMBL" id="MBB4009135.1"/>
    </source>
</evidence>
<dbReference type="NCBIfam" id="NF033808">
    <property type="entry name" value="copper_CopD"/>
    <property type="match status" value="1"/>
</dbReference>
<keyword evidence="3 6" id="KW-0812">Transmembrane</keyword>
<feature type="transmembrane region" description="Helical" evidence="6">
    <location>
        <begin position="194"/>
        <end position="217"/>
    </location>
</feature>
<organism evidence="9 10">
    <name type="scientific">Allorhizobium taibaishanense</name>
    <dbReference type="NCBI Taxonomy" id="887144"/>
    <lineage>
        <taxon>Bacteria</taxon>
        <taxon>Pseudomonadati</taxon>
        <taxon>Pseudomonadota</taxon>
        <taxon>Alphaproteobacteria</taxon>
        <taxon>Hyphomicrobiales</taxon>
        <taxon>Rhizobiaceae</taxon>
        <taxon>Rhizobium/Agrobacterium group</taxon>
        <taxon>Allorhizobium</taxon>
    </lineage>
</organism>
<protein>
    <submittedName>
        <fullName evidence="8">Putative copper resistance protein D</fullName>
    </submittedName>
</protein>
<reference evidence="8 11" key="2">
    <citation type="submission" date="2020-08" db="EMBL/GenBank/DDBJ databases">
        <title>Genomic Encyclopedia of Type Strains, Phase IV (KMG-IV): sequencing the most valuable type-strain genomes for metagenomic binning, comparative biology and taxonomic classification.</title>
        <authorList>
            <person name="Goeker M."/>
        </authorList>
    </citation>
    <scope>NUCLEOTIDE SEQUENCE [LARGE SCALE GENOMIC DNA]</scope>
    <source>
        <strain evidence="8 11">DSM 100021</strain>
    </source>
</reference>
<dbReference type="Proteomes" id="UP000185598">
    <property type="component" value="Unassembled WGS sequence"/>
</dbReference>
<sequence length="293" mass="31023">MTPEQAEILCRFVFDAGALLIWGAYGFLWLAVSKELETTIEHRLAPIYGPTLLLVTLAGAGKIAAQAAMLDDGWQSVNPALAIEVLEATRSGAALGLQAGFALLLFLGYVLLPRHRGPVVTLLGLPLLISLSLSGHAAVEEGLLGLLHKANHSLHLVAAGLWLGGLAPVLLLLQAMADDTKRSEALKGLMRFSTIGHVAVVVTLLSGLLNSWLIIGATHFDLNLAYQRLLVLKIAAVATMVAIALVNRYVFVPRMHLSPRQAVRNMQIGSCVEIALGLIAVALVAAFGTMSPG</sequence>
<dbReference type="GO" id="GO:0006825">
    <property type="term" value="P:copper ion transport"/>
    <property type="evidence" value="ECO:0007669"/>
    <property type="project" value="InterPro"/>
</dbReference>
<comment type="subcellular location">
    <subcellularLocation>
        <location evidence="1">Cell membrane</location>
        <topology evidence="1">Multi-pass membrane protein</topology>
    </subcellularLocation>
</comment>
<evidence type="ECO:0000256" key="4">
    <source>
        <dbReference type="ARBA" id="ARBA00022989"/>
    </source>
</evidence>
<feature type="transmembrane region" description="Helical" evidence="6">
    <location>
        <begin position="12"/>
        <end position="32"/>
    </location>
</feature>
<dbReference type="InterPro" id="IPR008457">
    <property type="entry name" value="Cu-R_CopD_dom"/>
</dbReference>
<proteinExistence type="predicted"/>
<name>A0A1Q9A297_9HYPH</name>
<dbReference type="EMBL" id="JACIED010000004">
    <property type="protein sequence ID" value="MBB4009135.1"/>
    <property type="molecule type" value="Genomic_DNA"/>
</dbReference>
<gene>
    <name evidence="9" type="ORF">BJF91_01075</name>
    <name evidence="8" type="ORF">GGQ71_003417</name>
</gene>
<feature type="transmembrane region" description="Helical" evidence="6">
    <location>
        <begin position="93"/>
        <end position="112"/>
    </location>
</feature>
<reference evidence="9 10" key="1">
    <citation type="submission" date="2016-09" db="EMBL/GenBank/DDBJ databases">
        <title>Rhizobium oryziradicis sp. nov., isolated from the root of rice.</title>
        <authorList>
            <person name="Zhao J."/>
            <person name="Zhang X."/>
        </authorList>
    </citation>
    <scope>NUCLEOTIDE SEQUENCE [LARGE SCALE GENOMIC DNA]</scope>
    <source>
        <strain evidence="9 10">14971</strain>
    </source>
</reference>
<dbReference type="PANTHER" id="PTHR34820">
    <property type="entry name" value="INNER MEMBRANE PROTEIN YEBZ"/>
    <property type="match status" value="1"/>
</dbReference>
<feature type="transmembrane region" description="Helical" evidence="6">
    <location>
        <begin position="119"/>
        <end position="139"/>
    </location>
</feature>
<evidence type="ECO:0000313" key="9">
    <source>
        <dbReference type="EMBL" id="OLP48575.1"/>
    </source>
</evidence>
<feature type="transmembrane region" description="Helical" evidence="6">
    <location>
        <begin position="44"/>
        <end position="65"/>
    </location>
</feature>
<dbReference type="STRING" id="887144.BJF91_01075"/>
<evidence type="ECO:0000259" key="7">
    <source>
        <dbReference type="Pfam" id="PF05425"/>
    </source>
</evidence>
<feature type="domain" description="Copper resistance protein D" evidence="7">
    <location>
        <begin position="189"/>
        <end position="286"/>
    </location>
</feature>
<dbReference type="InterPro" id="IPR032694">
    <property type="entry name" value="CopC/D"/>
</dbReference>
<evidence type="ECO:0000256" key="2">
    <source>
        <dbReference type="ARBA" id="ARBA00022475"/>
    </source>
</evidence>
<keyword evidence="2" id="KW-1003">Cell membrane</keyword>
<dbReference type="PANTHER" id="PTHR34820:SF4">
    <property type="entry name" value="INNER MEMBRANE PROTEIN YEBZ"/>
    <property type="match status" value="1"/>
</dbReference>
<dbReference type="GO" id="GO:0005886">
    <property type="term" value="C:plasma membrane"/>
    <property type="evidence" value="ECO:0007669"/>
    <property type="project" value="UniProtKB-SubCell"/>
</dbReference>
<comment type="caution">
    <text evidence="9">The sequence shown here is derived from an EMBL/GenBank/DDBJ whole genome shotgun (WGS) entry which is preliminary data.</text>
</comment>
<evidence type="ECO:0000256" key="3">
    <source>
        <dbReference type="ARBA" id="ARBA00022692"/>
    </source>
</evidence>
<keyword evidence="10" id="KW-1185">Reference proteome</keyword>
<dbReference type="Proteomes" id="UP000544107">
    <property type="component" value="Unassembled WGS sequence"/>
</dbReference>
<keyword evidence="4 6" id="KW-1133">Transmembrane helix</keyword>
<keyword evidence="5 6" id="KW-0472">Membrane</keyword>
<dbReference type="EMBL" id="MKIN01000023">
    <property type="protein sequence ID" value="OLP48575.1"/>
    <property type="molecule type" value="Genomic_DNA"/>
</dbReference>
<feature type="transmembrane region" description="Helical" evidence="6">
    <location>
        <begin position="154"/>
        <end position="173"/>
    </location>
</feature>